<keyword evidence="3" id="KW-1133">Transmembrane helix</keyword>
<evidence type="ECO:0000313" key="6">
    <source>
        <dbReference type="Proteomes" id="UP000280696"/>
    </source>
</evidence>
<dbReference type="InterPro" id="IPR051158">
    <property type="entry name" value="Metallophosphoesterase_sf"/>
</dbReference>
<keyword evidence="3" id="KW-0812">Transmembrane</keyword>
<dbReference type="EMBL" id="RAYQ01000004">
    <property type="protein sequence ID" value="RKI92860.1"/>
    <property type="molecule type" value="Genomic_DNA"/>
</dbReference>
<keyword evidence="3" id="KW-0472">Membrane</keyword>
<dbReference type="PANTHER" id="PTHR31302">
    <property type="entry name" value="TRANSMEMBRANE PROTEIN WITH METALLOPHOSPHOESTERASE DOMAIN-RELATED"/>
    <property type="match status" value="1"/>
</dbReference>
<dbReference type="AlphaFoldDB" id="A0A3A9AMQ7"/>
<dbReference type="InterPro" id="IPR004843">
    <property type="entry name" value="Calcineurin-like_PHP"/>
</dbReference>
<dbReference type="GO" id="GO:0016020">
    <property type="term" value="C:membrane"/>
    <property type="evidence" value="ECO:0007669"/>
    <property type="project" value="GOC"/>
</dbReference>
<dbReference type="Pfam" id="PF00149">
    <property type="entry name" value="Metallophos"/>
    <property type="match status" value="1"/>
</dbReference>
<evidence type="ECO:0000256" key="2">
    <source>
        <dbReference type="ARBA" id="ARBA00022801"/>
    </source>
</evidence>
<organism evidence="5 6">
    <name type="scientific">Parablautia intestinalis</name>
    <dbReference type="NCBI Taxonomy" id="2320100"/>
    <lineage>
        <taxon>Bacteria</taxon>
        <taxon>Bacillati</taxon>
        <taxon>Bacillota</taxon>
        <taxon>Clostridia</taxon>
        <taxon>Lachnospirales</taxon>
        <taxon>Lachnospiraceae</taxon>
        <taxon>Parablautia</taxon>
    </lineage>
</organism>
<evidence type="ECO:0000259" key="4">
    <source>
        <dbReference type="Pfam" id="PF00149"/>
    </source>
</evidence>
<keyword evidence="2" id="KW-0378">Hydrolase</keyword>
<feature type="domain" description="Calcineurin-like phosphoesterase" evidence="4">
    <location>
        <begin position="63"/>
        <end position="240"/>
    </location>
</feature>
<dbReference type="OrthoDB" id="9780884at2"/>
<evidence type="ECO:0000256" key="1">
    <source>
        <dbReference type="ARBA" id="ARBA00022723"/>
    </source>
</evidence>
<reference evidence="5 6" key="1">
    <citation type="submission" date="2018-09" db="EMBL/GenBank/DDBJ databases">
        <title>Murine metabolic-syndrome-specific gut microbial biobank.</title>
        <authorList>
            <person name="Liu C."/>
        </authorList>
    </citation>
    <scope>NUCLEOTIDE SEQUENCE [LARGE SCALE GENOMIC DNA]</scope>
    <source>
        <strain evidence="5 6">0.1xD8-82</strain>
    </source>
</reference>
<feature type="transmembrane region" description="Helical" evidence="3">
    <location>
        <begin position="21"/>
        <end position="41"/>
    </location>
</feature>
<sequence length="303" mass="34016">MNGLQTVNGAYLKRQEGKRGLVVFIYALAVLAIFFVIVMIADCNRFVIRRYECKSQVLRKDGRIILLSDLHNKSFGAGNRRLLTAIEKLHPDLILIAGDMYTSNKDGKTDTAGDLVCALAESYPVYYGNGNHEHKTRLFPEQFGTMYEDFVKKIKKAGVRHLVNEKVYLPDFNMNIYGLEIGREYYGKFKNTRMNTAYLEGILGKPEKSGFSVLIAHNPDYFKNYAQWGADLVVSGHVHGGLMRLPFLGGVISPSIKLFPRFDGGKFREGKSVMILGRGLGTHTLPVRIFNPGELVVIEISQS</sequence>
<dbReference type="GO" id="GO:0046872">
    <property type="term" value="F:metal ion binding"/>
    <property type="evidence" value="ECO:0007669"/>
    <property type="project" value="UniProtKB-KW"/>
</dbReference>
<dbReference type="PANTHER" id="PTHR31302:SF31">
    <property type="entry name" value="PHOSPHODIESTERASE YAEI"/>
    <property type="match status" value="1"/>
</dbReference>
<dbReference type="Proteomes" id="UP000280696">
    <property type="component" value="Unassembled WGS sequence"/>
</dbReference>
<gene>
    <name evidence="5" type="ORF">D7V94_05990</name>
</gene>
<dbReference type="InterPro" id="IPR029052">
    <property type="entry name" value="Metallo-depent_PP-like"/>
</dbReference>
<evidence type="ECO:0000313" key="5">
    <source>
        <dbReference type="EMBL" id="RKI92860.1"/>
    </source>
</evidence>
<comment type="caution">
    <text evidence="5">The sequence shown here is derived from an EMBL/GenBank/DDBJ whole genome shotgun (WGS) entry which is preliminary data.</text>
</comment>
<dbReference type="Gene3D" id="3.60.21.10">
    <property type="match status" value="1"/>
</dbReference>
<protein>
    <recommendedName>
        <fullName evidence="4">Calcineurin-like phosphoesterase domain-containing protein</fullName>
    </recommendedName>
</protein>
<accession>A0A3A9AMQ7</accession>
<dbReference type="SUPFAM" id="SSF56300">
    <property type="entry name" value="Metallo-dependent phosphatases"/>
    <property type="match status" value="1"/>
</dbReference>
<proteinExistence type="predicted"/>
<keyword evidence="6" id="KW-1185">Reference proteome</keyword>
<dbReference type="GO" id="GO:0008758">
    <property type="term" value="F:UDP-2,3-diacylglucosamine hydrolase activity"/>
    <property type="evidence" value="ECO:0007669"/>
    <property type="project" value="TreeGrafter"/>
</dbReference>
<evidence type="ECO:0000256" key="3">
    <source>
        <dbReference type="SAM" id="Phobius"/>
    </source>
</evidence>
<dbReference type="GO" id="GO:0009245">
    <property type="term" value="P:lipid A biosynthetic process"/>
    <property type="evidence" value="ECO:0007669"/>
    <property type="project" value="TreeGrafter"/>
</dbReference>
<name>A0A3A9AMQ7_9FIRM</name>
<keyword evidence="1" id="KW-0479">Metal-binding</keyword>